<name>A0ACA9KQD0_9GLOM</name>
<accession>A0ACA9KQD0</accession>
<keyword evidence="2" id="KW-1185">Reference proteome</keyword>
<dbReference type="EMBL" id="CAJVPW010001562">
    <property type="protein sequence ID" value="CAG8487048.1"/>
    <property type="molecule type" value="Genomic_DNA"/>
</dbReference>
<sequence>MASIINEFKSTSSHGSKKHQRSIPTAQASSLISAIVSQEIIPINSGIITNKKEKKKLSDLALDSLDLNTENIKENVNYEIQDYKNSEQEDEQENEQEEQQDKIKERKRHKKINRGSISSNLKRKS</sequence>
<evidence type="ECO:0000313" key="2">
    <source>
        <dbReference type="Proteomes" id="UP000789366"/>
    </source>
</evidence>
<proteinExistence type="predicted"/>
<dbReference type="Proteomes" id="UP000789366">
    <property type="component" value="Unassembled WGS sequence"/>
</dbReference>
<evidence type="ECO:0000313" key="1">
    <source>
        <dbReference type="EMBL" id="CAG8487048.1"/>
    </source>
</evidence>
<gene>
    <name evidence="1" type="ORF">SPELUC_LOCUS2385</name>
</gene>
<reference evidence="1" key="1">
    <citation type="submission" date="2021-06" db="EMBL/GenBank/DDBJ databases">
        <authorList>
            <person name="Kallberg Y."/>
            <person name="Tangrot J."/>
            <person name="Rosling A."/>
        </authorList>
    </citation>
    <scope>NUCLEOTIDE SEQUENCE</scope>
    <source>
        <strain evidence="1">28 12/20/2015</strain>
    </source>
</reference>
<protein>
    <submittedName>
        <fullName evidence="1">452_t:CDS:1</fullName>
    </submittedName>
</protein>
<comment type="caution">
    <text evidence="1">The sequence shown here is derived from an EMBL/GenBank/DDBJ whole genome shotgun (WGS) entry which is preliminary data.</text>
</comment>
<organism evidence="1 2">
    <name type="scientific">Cetraspora pellucida</name>
    <dbReference type="NCBI Taxonomy" id="1433469"/>
    <lineage>
        <taxon>Eukaryota</taxon>
        <taxon>Fungi</taxon>
        <taxon>Fungi incertae sedis</taxon>
        <taxon>Mucoromycota</taxon>
        <taxon>Glomeromycotina</taxon>
        <taxon>Glomeromycetes</taxon>
        <taxon>Diversisporales</taxon>
        <taxon>Gigasporaceae</taxon>
        <taxon>Cetraspora</taxon>
    </lineage>
</organism>